<reference evidence="1 2" key="1">
    <citation type="submission" date="2015-09" db="EMBL/GenBank/DDBJ databases">
        <title>Draft genome of the parasitic nematode Teladorsagia circumcincta isolate WARC Sus (inbred).</title>
        <authorList>
            <person name="Mitreva M."/>
        </authorList>
    </citation>
    <scope>NUCLEOTIDE SEQUENCE [LARGE SCALE GENOMIC DNA]</scope>
    <source>
        <strain evidence="1 2">S</strain>
    </source>
</reference>
<proteinExistence type="predicted"/>
<keyword evidence="2" id="KW-1185">Reference proteome</keyword>
<gene>
    <name evidence="1" type="ORF">TELCIR_22179</name>
</gene>
<organism evidence="1 2">
    <name type="scientific">Teladorsagia circumcincta</name>
    <name type="common">Brown stomach worm</name>
    <name type="synonym">Ostertagia circumcincta</name>
    <dbReference type="NCBI Taxonomy" id="45464"/>
    <lineage>
        <taxon>Eukaryota</taxon>
        <taxon>Metazoa</taxon>
        <taxon>Ecdysozoa</taxon>
        <taxon>Nematoda</taxon>
        <taxon>Chromadorea</taxon>
        <taxon>Rhabditida</taxon>
        <taxon>Rhabditina</taxon>
        <taxon>Rhabditomorpha</taxon>
        <taxon>Strongyloidea</taxon>
        <taxon>Trichostrongylidae</taxon>
        <taxon>Teladorsagia</taxon>
    </lineage>
</organism>
<dbReference type="OrthoDB" id="10468119at2759"/>
<feature type="non-terminal residue" evidence="1">
    <location>
        <position position="64"/>
    </location>
</feature>
<evidence type="ECO:0000313" key="2">
    <source>
        <dbReference type="Proteomes" id="UP000230423"/>
    </source>
</evidence>
<accession>A0A2G9TEN7</accession>
<name>A0A2G9TEN7_TELCI</name>
<dbReference type="Proteomes" id="UP000230423">
    <property type="component" value="Unassembled WGS sequence"/>
</dbReference>
<dbReference type="AlphaFoldDB" id="A0A2G9TEN7"/>
<sequence length="64" mass="7602">MEALKGILRHEVKLHIVESGLDLTDFDPTLNQLGEPVRRLKFKDWLKTVEDVTREFFDFCKRVQ</sequence>
<protein>
    <submittedName>
        <fullName evidence="1">Uncharacterized protein</fullName>
    </submittedName>
</protein>
<dbReference type="EMBL" id="KZ376948">
    <property type="protein sequence ID" value="PIO56423.1"/>
    <property type="molecule type" value="Genomic_DNA"/>
</dbReference>
<evidence type="ECO:0000313" key="1">
    <source>
        <dbReference type="EMBL" id="PIO56423.1"/>
    </source>
</evidence>